<dbReference type="Proteomes" id="UP000326287">
    <property type="component" value="Chromosome"/>
</dbReference>
<evidence type="ECO:0000313" key="3">
    <source>
        <dbReference type="EMBL" id="QFU77276.1"/>
    </source>
</evidence>
<organism evidence="3 4">
    <name type="scientific">Halioglobus maricola</name>
    <dbReference type="NCBI Taxonomy" id="2601894"/>
    <lineage>
        <taxon>Bacteria</taxon>
        <taxon>Pseudomonadati</taxon>
        <taxon>Pseudomonadota</taxon>
        <taxon>Gammaproteobacteria</taxon>
        <taxon>Cellvibrionales</taxon>
        <taxon>Halieaceae</taxon>
        <taxon>Halioglobus</taxon>
    </lineage>
</organism>
<proteinExistence type="inferred from homology"/>
<evidence type="ECO:0000256" key="2">
    <source>
        <dbReference type="PIRNR" id="PIRNR006221"/>
    </source>
</evidence>
<dbReference type="Gene3D" id="3.30.200.20">
    <property type="entry name" value="Phosphorylase Kinase, domain 1"/>
    <property type="match status" value="1"/>
</dbReference>
<dbReference type="EMBL" id="CP036422">
    <property type="protein sequence ID" value="QFU77276.1"/>
    <property type="molecule type" value="Genomic_DNA"/>
</dbReference>
<dbReference type="SUPFAM" id="SSF56112">
    <property type="entry name" value="Protein kinase-like (PK-like)"/>
    <property type="match status" value="1"/>
</dbReference>
<dbReference type="PANTHER" id="PTHR12149:SF8">
    <property type="entry name" value="PROTEIN-RIBULOSAMINE 3-KINASE"/>
    <property type="match status" value="1"/>
</dbReference>
<evidence type="ECO:0000256" key="1">
    <source>
        <dbReference type="ARBA" id="ARBA00009460"/>
    </source>
</evidence>
<evidence type="ECO:0000313" key="4">
    <source>
        <dbReference type="Proteomes" id="UP000326287"/>
    </source>
</evidence>
<name>A0A5P9NP56_9GAMM</name>
<dbReference type="RefSeq" id="WP_153240421.1">
    <property type="nucleotide sequence ID" value="NZ_CP036422.1"/>
</dbReference>
<accession>A0A5P9NP56</accession>
<protein>
    <submittedName>
        <fullName evidence="3">Fructosamine kinase family protein</fullName>
    </submittedName>
</protein>
<dbReference type="OrthoDB" id="5291879at2"/>
<dbReference type="Pfam" id="PF03881">
    <property type="entry name" value="Fructosamin_kin"/>
    <property type="match status" value="1"/>
</dbReference>
<dbReference type="InterPro" id="IPR011009">
    <property type="entry name" value="Kinase-like_dom_sf"/>
</dbReference>
<sequence>MRDWQGISEAISAAIGRPFSARRGRALGGGCINQAVCLEGDGIRFFVKLNEKALLPMFEAEAAGLSAIADSGTIRVPTPIATGIEVGRAWLALEHIDLYSGNSRSSTLLGEQLAALHRSSAHSFGWGRDNTIGTTDQVNTRSTDWVSFYREHRLGHQLRLATTNGASSGLIDAGQRLMDRLPHFFESYKPPPALLHGDLWSGNTGADDTGAPVLFDPAVYYGDREADLAMTELFGGFDDRFYHSYRSTWDIDPGYSTRKVLYNLYHVLNHFNLFGGAYARQAEEMVARLLAET</sequence>
<dbReference type="KEGG" id="halc:EY643_17325"/>
<dbReference type="PIRSF" id="PIRSF006221">
    <property type="entry name" value="Ketosamine-3-kinase"/>
    <property type="match status" value="1"/>
</dbReference>
<gene>
    <name evidence="3" type="ORF">EY643_17325</name>
</gene>
<reference evidence="3 4" key="1">
    <citation type="submission" date="2019-02" db="EMBL/GenBank/DDBJ databases">
        <authorList>
            <person name="Li S.-H."/>
        </authorList>
    </citation>
    <scope>NUCLEOTIDE SEQUENCE [LARGE SCALE GENOMIC DNA]</scope>
    <source>
        <strain evidence="3 4">IMCC14385</strain>
    </source>
</reference>
<dbReference type="InterPro" id="IPR016477">
    <property type="entry name" value="Fructo-/Ketosamine-3-kinase"/>
</dbReference>
<dbReference type="PANTHER" id="PTHR12149">
    <property type="entry name" value="FRUCTOSAMINE 3 KINASE-RELATED PROTEIN"/>
    <property type="match status" value="1"/>
</dbReference>
<keyword evidence="4" id="KW-1185">Reference proteome</keyword>
<dbReference type="Gene3D" id="3.90.1200.10">
    <property type="match status" value="1"/>
</dbReference>
<comment type="similarity">
    <text evidence="1 2">Belongs to the fructosamine kinase family.</text>
</comment>
<dbReference type="AlphaFoldDB" id="A0A5P9NP56"/>
<keyword evidence="2 3" id="KW-0418">Kinase</keyword>
<keyword evidence="2" id="KW-0808">Transferase</keyword>
<dbReference type="GO" id="GO:0016301">
    <property type="term" value="F:kinase activity"/>
    <property type="evidence" value="ECO:0007669"/>
    <property type="project" value="UniProtKB-UniRule"/>
</dbReference>